<reference evidence="4 5" key="1">
    <citation type="submission" date="2018-05" db="EMBL/GenBank/DDBJ databases">
        <title>Genomic Encyclopedia of Type Strains, Phase IV (KMG-IV): sequencing the most valuable type-strain genomes for metagenomic binning, comparative biology and taxonomic classification.</title>
        <authorList>
            <person name="Goeker M."/>
        </authorList>
    </citation>
    <scope>NUCLEOTIDE SEQUENCE [LARGE SCALE GENOMIC DNA]</scope>
    <source>
        <strain evidence="4 5">DSM 19792</strain>
    </source>
</reference>
<dbReference type="AlphaFoldDB" id="A0A318JS64"/>
<name>A0A318JS64_9BURK</name>
<dbReference type="EMBL" id="QJKB01000004">
    <property type="protein sequence ID" value="PXX43172.1"/>
    <property type="molecule type" value="Genomic_DNA"/>
</dbReference>
<keyword evidence="2" id="KW-0732">Signal</keyword>
<evidence type="ECO:0000313" key="5">
    <source>
        <dbReference type="Proteomes" id="UP000247792"/>
    </source>
</evidence>
<evidence type="ECO:0000313" key="4">
    <source>
        <dbReference type="EMBL" id="PXX43172.1"/>
    </source>
</evidence>
<proteinExistence type="predicted"/>
<sequence>MNIIQSLMLAATFFILSISHAGEIHQWRDKDGRLHFGDQQNAPKDSKIILNSAKASDSPASTADADKTGNDKTLGALPIKPQIQSGNIYAKDKAYEKGAPAGITPEKLTQCTAMVREHFNHENSPGEIRAFFVKLESACPKTGFICKSYKLSPQKNLCEPVQYKDGDNRVSHEVYNS</sequence>
<keyword evidence="5" id="KW-1185">Reference proteome</keyword>
<gene>
    <name evidence="4" type="ORF">DFR42_104173</name>
</gene>
<dbReference type="Proteomes" id="UP000247792">
    <property type="component" value="Unassembled WGS sequence"/>
</dbReference>
<feature type="signal peptide" evidence="2">
    <location>
        <begin position="1"/>
        <end position="21"/>
    </location>
</feature>
<feature type="chain" id="PRO_5016257023" evidence="2">
    <location>
        <begin position="22"/>
        <end position="177"/>
    </location>
</feature>
<dbReference type="InterPro" id="IPR025392">
    <property type="entry name" value="DUF4124"/>
</dbReference>
<organism evidence="4 5">
    <name type="scientific">Undibacterium pigrum</name>
    <dbReference type="NCBI Taxonomy" id="401470"/>
    <lineage>
        <taxon>Bacteria</taxon>
        <taxon>Pseudomonadati</taxon>
        <taxon>Pseudomonadota</taxon>
        <taxon>Betaproteobacteria</taxon>
        <taxon>Burkholderiales</taxon>
        <taxon>Oxalobacteraceae</taxon>
        <taxon>Undibacterium</taxon>
    </lineage>
</organism>
<feature type="region of interest" description="Disordered" evidence="1">
    <location>
        <begin position="53"/>
        <end position="77"/>
    </location>
</feature>
<accession>A0A318JS64</accession>
<evidence type="ECO:0000259" key="3">
    <source>
        <dbReference type="Pfam" id="PF13511"/>
    </source>
</evidence>
<dbReference type="RefSeq" id="WP_170133536.1">
    <property type="nucleotide sequence ID" value="NZ_QJKB01000004.1"/>
</dbReference>
<evidence type="ECO:0000256" key="1">
    <source>
        <dbReference type="SAM" id="MobiDB-lite"/>
    </source>
</evidence>
<dbReference type="Pfam" id="PF13511">
    <property type="entry name" value="DUF4124"/>
    <property type="match status" value="1"/>
</dbReference>
<feature type="compositionally biased region" description="Low complexity" evidence="1">
    <location>
        <begin position="53"/>
        <end position="63"/>
    </location>
</feature>
<protein>
    <submittedName>
        <fullName evidence="4">Uncharacterized protein DUF4124</fullName>
    </submittedName>
</protein>
<feature type="domain" description="DUF4124" evidence="3">
    <location>
        <begin position="21"/>
        <end position="64"/>
    </location>
</feature>
<comment type="caution">
    <text evidence="4">The sequence shown here is derived from an EMBL/GenBank/DDBJ whole genome shotgun (WGS) entry which is preliminary data.</text>
</comment>
<evidence type="ECO:0000256" key="2">
    <source>
        <dbReference type="SAM" id="SignalP"/>
    </source>
</evidence>